<sequence length="280" mass="32142">MFKPYKLLSISLVTILMVAMIFTGCSSTKPEDQSYNFTPDSISNMVIQLEDDSLFELDNNQLYRIKSVNGAVIDEGKFSYRKISGTEASLSLNNFTMQIKFEMFFDNPVHGRYRFNVAGKTTRGDGNFDILRGVDFKNKSHEKTKEFLFPPKNDGLDISPEYLVNKQYQFILERLDSKVMSEAISFLIKFEQNGIYHLTPIGTTDIQEHRGVYYYNKTGNKSAIAKLERFNEKNVLITYVNNDSGVFETRTGEGLLEGIFIEIQILDNKKEILDFLGKKK</sequence>
<accession>A0A160VIC3</accession>
<dbReference type="AlphaFoldDB" id="A0A160VIC3"/>
<dbReference type="EMBL" id="FAXC01000325">
    <property type="protein sequence ID" value="CUV09919.1"/>
    <property type="molecule type" value="Genomic_DNA"/>
</dbReference>
<evidence type="ECO:0000313" key="1">
    <source>
        <dbReference type="EMBL" id="CUV09919.1"/>
    </source>
</evidence>
<proteinExistence type="predicted"/>
<organism evidence="1">
    <name type="scientific">hydrothermal vent metagenome</name>
    <dbReference type="NCBI Taxonomy" id="652676"/>
    <lineage>
        <taxon>unclassified sequences</taxon>
        <taxon>metagenomes</taxon>
        <taxon>ecological metagenomes</taxon>
    </lineage>
</organism>
<protein>
    <recommendedName>
        <fullName evidence="2">Lipoprotein</fullName>
    </recommendedName>
</protein>
<name>A0A160VIC3_9ZZZZ</name>
<dbReference type="PROSITE" id="PS51257">
    <property type="entry name" value="PROKAR_LIPOPROTEIN"/>
    <property type="match status" value="1"/>
</dbReference>
<reference evidence="1" key="1">
    <citation type="submission" date="2015-10" db="EMBL/GenBank/DDBJ databases">
        <authorList>
            <person name="Gilbert D.G."/>
        </authorList>
    </citation>
    <scope>NUCLEOTIDE SEQUENCE</scope>
</reference>
<gene>
    <name evidence="1" type="ORF">MGWOODY_Mmi133</name>
</gene>
<evidence type="ECO:0008006" key="2">
    <source>
        <dbReference type="Google" id="ProtNLM"/>
    </source>
</evidence>